<evidence type="ECO:0000313" key="2">
    <source>
        <dbReference type="RefSeq" id="XP_025033289.1"/>
    </source>
</evidence>
<name>A0A9F5N0N1_PYTBI</name>
<proteinExistence type="predicted"/>
<accession>A0A9F5N0N1</accession>
<protein>
    <submittedName>
        <fullName evidence="2">Uncharacterized protein LOC112543282</fullName>
    </submittedName>
</protein>
<keyword evidence="1" id="KW-1185">Reference proteome</keyword>
<gene>
    <name evidence="2" type="primary">LOC112543282</name>
</gene>
<dbReference type="KEGG" id="pbi:112543282"/>
<reference evidence="2" key="1">
    <citation type="submission" date="2025-08" db="UniProtKB">
        <authorList>
            <consortium name="RefSeq"/>
        </authorList>
    </citation>
    <scope>IDENTIFICATION</scope>
    <source>
        <tissue evidence="2">Liver</tissue>
    </source>
</reference>
<dbReference type="Proteomes" id="UP000695026">
    <property type="component" value="Unplaced"/>
</dbReference>
<organism evidence="1 2">
    <name type="scientific">Python bivittatus</name>
    <name type="common">Burmese python</name>
    <name type="synonym">Python molurus bivittatus</name>
    <dbReference type="NCBI Taxonomy" id="176946"/>
    <lineage>
        <taxon>Eukaryota</taxon>
        <taxon>Metazoa</taxon>
        <taxon>Chordata</taxon>
        <taxon>Craniata</taxon>
        <taxon>Vertebrata</taxon>
        <taxon>Euteleostomi</taxon>
        <taxon>Lepidosauria</taxon>
        <taxon>Squamata</taxon>
        <taxon>Bifurcata</taxon>
        <taxon>Unidentata</taxon>
        <taxon>Episquamata</taxon>
        <taxon>Toxicofera</taxon>
        <taxon>Serpentes</taxon>
        <taxon>Henophidia</taxon>
        <taxon>Pythonidae</taxon>
        <taxon>Python</taxon>
    </lineage>
</organism>
<sequence length="213" mass="23410">MQEVLDKRCTLTSTTSLEIRQVLSSLHVVTRKNIKRVTYGLLELPWSTCGELLCAIVTSPCCSRDAIRSLLLAKVKEVSWPPPGGEEQSSHPLPAATASAISLIGRIVRSEECPVVLEAWFPEVLLCLMDIIIKGARPQNPSTHGGDHGPLEETVDIIHVLLAKVAHLFLDEKQAGFSEENSCCVHWSPAAPEWQPPHWQDASHLPFLCGQVV</sequence>
<dbReference type="RefSeq" id="XP_025033289.1">
    <property type="nucleotide sequence ID" value="XM_025177521.1"/>
</dbReference>
<dbReference type="AlphaFoldDB" id="A0A9F5N0N1"/>
<evidence type="ECO:0000313" key="1">
    <source>
        <dbReference type="Proteomes" id="UP000695026"/>
    </source>
</evidence>
<dbReference type="GeneID" id="112543282"/>